<proteinExistence type="predicted"/>
<reference evidence="1 2" key="1">
    <citation type="submission" date="2015-09" db="EMBL/GenBank/DDBJ databases">
        <title>Trachymyrmex zeteki WGS genome.</title>
        <authorList>
            <person name="Nygaard S."/>
            <person name="Hu H."/>
            <person name="Boomsma J."/>
            <person name="Zhang G."/>
        </authorList>
    </citation>
    <scope>NUCLEOTIDE SEQUENCE [LARGE SCALE GENOMIC DNA]</scope>
    <source>
        <strain evidence="1">Tzet28-1</strain>
        <tissue evidence="1">Whole body</tissue>
    </source>
</reference>
<gene>
    <name evidence="1" type="ORF">ALC60_13788</name>
</gene>
<protein>
    <submittedName>
        <fullName evidence="1">Uncharacterized protein</fullName>
    </submittedName>
</protein>
<accession>A0A151WHB1</accession>
<sequence>MSVDQVRWKINALTKKYKECIDNNRKLGRSLTTFEWFNELDEILGRAIKKCCCRTLCQNHSNENSEIISECTSILSITNKRKRPLHGSGSNLARTKVALENQWLTYLKTKDAQDKRNDGKYADSLE</sequence>
<keyword evidence="2" id="KW-1185">Reference proteome</keyword>
<dbReference type="AlphaFoldDB" id="A0A151WHB1"/>
<name>A0A151WHB1_9HYME</name>
<evidence type="ECO:0000313" key="1">
    <source>
        <dbReference type="EMBL" id="KYQ47198.1"/>
    </source>
</evidence>
<dbReference type="EMBL" id="KQ983133">
    <property type="protein sequence ID" value="KYQ47198.1"/>
    <property type="molecule type" value="Genomic_DNA"/>
</dbReference>
<organism evidence="1 2">
    <name type="scientific">Mycetomoellerius zeteki</name>
    <dbReference type="NCBI Taxonomy" id="64791"/>
    <lineage>
        <taxon>Eukaryota</taxon>
        <taxon>Metazoa</taxon>
        <taxon>Ecdysozoa</taxon>
        <taxon>Arthropoda</taxon>
        <taxon>Hexapoda</taxon>
        <taxon>Insecta</taxon>
        <taxon>Pterygota</taxon>
        <taxon>Neoptera</taxon>
        <taxon>Endopterygota</taxon>
        <taxon>Hymenoptera</taxon>
        <taxon>Apocrita</taxon>
        <taxon>Aculeata</taxon>
        <taxon>Formicoidea</taxon>
        <taxon>Formicidae</taxon>
        <taxon>Myrmicinae</taxon>
        <taxon>Mycetomoellerius</taxon>
    </lineage>
</organism>
<dbReference type="Proteomes" id="UP000075809">
    <property type="component" value="Unassembled WGS sequence"/>
</dbReference>
<evidence type="ECO:0000313" key="2">
    <source>
        <dbReference type="Proteomes" id="UP000075809"/>
    </source>
</evidence>